<evidence type="ECO:0000259" key="1">
    <source>
        <dbReference type="Pfam" id="PF01243"/>
    </source>
</evidence>
<dbReference type="Proteomes" id="UP000783742">
    <property type="component" value="Unassembled WGS sequence"/>
</dbReference>
<proteinExistence type="predicted"/>
<evidence type="ECO:0000313" key="3">
    <source>
        <dbReference type="Proteomes" id="UP000783742"/>
    </source>
</evidence>
<dbReference type="InterPro" id="IPR011576">
    <property type="entry name" value="Pyridox_Oxase_N"/>
</dbReference>
<protein>
    <submittedName>
        <fullName evidence="2">Pyridoxamine 5'-phosphate oxidase family protein</fullName>
    </submittedName>
</protein>
<gene>
    <name evidence="2" type="ORF">KQI68_02935</name>
</gene>
<accession>A0ABS6FF23</accession>
<dbReference type="EMBL" id="JAHLQO010000002">
    <property type="protein sequence ID" value="MBU5668789.1"/>
    <property type="molecule type" value="Genomic_DNA"/>
</dbReference>
<evidence type="ECO:0000313" key="2">
    <source>
        <dbReference type="EMBL" id="MBU5668789.1"/>
    </source>
</evidence>
<dbReference type="RefSeq" id="WP_216548635.1">
    <property type="nucleotide sequence ID" value="NZ_JAHLQO010000002.1"/>
</dbReference>
<name>A0ABS6FF23_9FIRM</name>
<dbReference type="PANTHER" id="PTHR40660">
    <property type="entry name" value="5'-PHOSPHATE OXIDASE PUTATIVE DOMAIN-CONTAINING PROTEIN-RELATED"/>
    <property type="match status" value="1"/>
</dbReference>
<dbReference type="PANTHER" id="PTHR40660:SF1">
    <property type="entry name" value="5'-PHOSPHATE OXIDASE PUTATIVE DOMAIN-CONTAINING PROTEIN-RELATED"/>
    <property type="match status" value="1"/>
</dbReference>
<reference evidence="2 3" key="1">
    <citation type="submission" date="2021-06" db="EMBL/GenBank/DDBJ databases">
        <authorList>
            <person name="Sun Q."/>
            <person name="Li D."/>
        </authorList>
    </citation>
    <scope>NUCLEOTIDE SEQUENCE [LARGE SCALE GENOMIC DNA]</scope>
    <source>
        <strain evidence="2 3">MSJ-1</strain>
    </source>
</reference>
<sequence length="129" mass="14554">MKLTDEMKKFVEEELAYIATAGNDGLPNVGPKRTMRVLDDNRLIYCENTGGRHYKNIQENGNISVCFIKRDDNLGFRFEGKATSYTDDEHMNLANEVVGVKPKKACVIINIEKYYTMSSGPLAGKLIEE</sequence>
<comment type="caution">
    <text evidence="2">The sequence shown here is derived from an EMBL/GenBank/DDBJ whole genome shotgun (WGS) entry which is preliminary data.</text>
</comment>
<dbReference type="Pfam" id="PF01243">
    <property type="entry name" value="PNPOx_N"/>
    <property type="match status" value="1"/>
</dbReference>
<organism evidence="2 3">
    <name type="scientific">Peptoniphilus ovalis</name>
    <dbReference type="NCBI Taxonomy" id="2841503"/>
    <lineage>
        <taxon>Bacteria</taxon>
        <taxon>Bacillati</taxon>
        <taxon>Bacillota</taxon>
        <taxon>Tissierellia</taxon>
        <taxon>Tissierellales</taxon>
        <taxon>Peptoniphilaceae</taxon>
        <taxon>Peptoniphilus</taxon>
    </lineage>
</organism>
<feature type="domain" description="Pyridoxamine 5'-phosphate oxidase N-terminal" evidence="1">
    <location>
        <begin position="3"/>
        <end position="94"/>
    </location>
</feature>
<keyword evidence="3" id="KW-1185">Reference proteome</keyword>